<dbReference type="EMBL" id="CM045769">
    <property type="protein sequence ID" value="KAI7995194.1"/>
    <property type="molecule type" value="Genomic_DNA"/>
</dbReference>
<accession>A0ACC0G3T7</accession>
<name>A0ACC0G3T7_9ERIC</name>
<organism evidence="1 2">
    <name type="scientific">Camellia lanceoleosa</name>
    <dbReference type="NCBI Taxonomy" id="1840588"/>
    <lineage>
        <taxon>Eukaryota</taxon>
        <taxon>Viridiplantae</taxon>
        <taxon>Streptophyta</taxon>
        <taxon>Embryophyta</taxon>
        <taxon>Tracheophyta</taxon>
        <taxon>Spermatophyta</taxon>
        <taxon>Magnoliopsida</taxon>
        <taxon>eudicotyledons</taxon>
        <taxon>Gunneridae</taxon>
        <taxon>Pentapetalae</taxon>
        <taxon>asterids</taxon>
        <taxon>Ericales</taxon>
        <taxon>Theaceae</taxon>
        <taxon>Camellia</taxon>
    </lineage>
</organism>
<proteinExistence type="predicted"/>
<evidence type="ECO:0000313" key="2">
    <source>
        <dbReference type="Proteomes" id="UP001060215"/>
    </source>
</evidence>
<reference evidence="1 2" key="1">
    <citation type="journal article" date="2022" name="Plant J.">
        <title>Chromosome-level genome of Camellia lanceoleosa provides a valuable resource for understanding genome evolution and self-incompatibility.</title>
        <authorList>
            <person name="Gong W."/>
            <person name="Xiao S."/>
            <person name="Wang L."/>
            <person name="Liao Z."/>
            <person name="Chang Y."/>
            <person name="Mo W."/>
            <person name="Hu G."/>
            <person name="Li W."/>
            <person name="Zhao G."/>
            <person name="Zhu H."/>
            <person name="Hu X."/>
            <person name="Ji K."/>
            <person name="Xiang X."/>
            <person name="Song Q."/>
            <person name="Yuan D."/>
            <person name="Jin S."/>
            <person name="Zhang L."/>
        </authorList>
    </citation>
    <scope>NUCLEOTIDE SEQUENCE [LARGE SCALE GENOMIC DNA]</scope>
    <source>
        <strain evidence="1">SQ_2022a</strain>
    </source>
</reference>
<gene>
    <name evidence="1" type="ORF">LOK49_LG11G00254</name>
</gene>
<protein>
    <submittedName>
        <fullName evidence="1">Uncharacterized protein</fullName>
    </submittedName>
</protein>
<keyword evidence="2" id="KW-1185">Reference proteome</keyword>
<dbReference type="Proteomes" id="UP001060215">
    <property type="component" value="Chromosome 12"/>
</dbReference>
<sequence>MGDLRFTGKEAKHTNLEFVKVVKVNLAGVAGFLYYITFDVRDDAAVDGVTMEFQACVWDGIAHIEVVISRLKSST</sequence>
<evidence type="ECO:0000313" key="1">
    <source>
        <dbReference type="EMBL" id="KAI7995194.1"/>
    </source>
</evidence>
<comment type="caution">
    <text evidence="1">The sequence shown here is derived from an EMBL/GenBank/DDBJ whole genome shotgun (WGS) entry which is preliminary data.</text>
</comment>